<name>A0A8X7MJ30_9BASI</name>
<dbReference type="SUPFAM" id="SSF46565">
    <property type="entry name" value="Chaperone J-domain"/>
    <property type="match status" value="1"/>
</dbReference>
<organism evidence="2 3">
    <name type="scientific">Tilletia controversa</name>
    <name type="common">dwarf bunt fungus</name>
    <dbReference type="NCBI Taxonomy" id="13291"/>
    <lineage>
        <taxon>Eukaryota</taxon>
        <taxon>Fungi</taxon>
        <taxon>Dikarya</taxon>
        <taxon>Basidiomycota</taxon>
        <taxon>Ustilaginomycotina</taxon>
        <taxon>Exobasidiomycetes</taxon>
        <taxon>Tilletiales</taxon>
        <taxon>Tilletiaceae</taxon>
        <taxon>Tilletia</taxon>
    </lineage>
</organism>
<feature type="compositionally biased region" description="Basic and acidic residues" evidence="1">
    <location>
        <begin position="113"/>
        <end position="156"/>
    </location>
</feature>
<sequence>MVSASEIERVRHANGDPYQILNVAPGTADAFVLHLAKICGAMYLHPSRTREPGAMEAMQELNHAFDVLMALPPGQKWTASRPNGTRPPQRLKQAEKDHQPQTSSGQQPQANETQKRREEEEFKAARDRQREEEKQERQREQLKKKNHEQQYSDRHPGQKGGAKQPRDVPGFILAGVGLMGFVYTIRCFSRPPQELAKGVKDMFFLLDVVEAVCMSQIVGTAVVGIAACKIGRSGDVGLLMGTVCGMCFYLRNVGRKVLRASS</sequence>
<reference evidence="2" key="2">
    <citation type="journal article" date="2019" name="IMA Fungus">
        <title>Genome sequencing and comparison of five Tilletia species to identify candidate genes for the detection of regulated species infecting wheat.</title>
        <authorList>
            <person name="Nguyen H.D.T."/>
            <person name="Sultana T."/>
            <person name="Kesanakurti P."/>
            <person name="Hambleton S."/>
        </authorList>
    </citation>
    <scope>NUCLEOTIDE SEQUENCE</scope>
    <source>
        <strain evidence="2">DAOMC 236426</strain>
    </source>
</reference>
<protein>
    <recommendedName>
        <fullName evidence="4">J domain-containing protein</fullName>
    </recommendedName>
</protein>
<feature type="region of interest" description="Disordered" evidence="1">
    <location>
        <begin position="74"/>
        <end position="166"/>
    </location>
</feature>
<accession>A0A8X7MJ30</accession>
<evidence type="ECO:0000313" key="3">
    <source>
        <dbReference type="Proteomes" id="UP000077684"/>
    </source>
</evidence>
<dbReference type="AlphaFoldDB" id="A0A8X7MJ30"/>
<reference evidence="2" key="1">
    <citation type="submission" date="2016-04" db="EMBL/GenBank/DDBJ databases">
        <authorList>
            <person name="Nguyen H.D."/>
            <person name="Samba Siva P."/>
            <person name="Cullis J."/>
            <person name="Levesque C.A."/>
            <person name="Hambleton S."/>
        </authorList>
    </citation>
    <scope>NUCLEOTIDE SEQUENCE</scope>
    <source>
        <strain evidence="2">DAOMC 236426</strain>
    </source>
</reference>
<evidence type="ECO:0000256" key="1">
    <source>
        <dbReference type="SAM" id="MobiDB-lite"/>
    </source>
</evidence>
<proteinExistence type="predicted"/>
<evidence type="ECO:0008006" key="4">
    <source>
        <dbReference type="Google" id="ProtNLM"/>
    </source>
</evidence>
<evidence type="ECO:0000313" key="2">
    <source>
        <dbReference type="EMBL" id="KAE8237507.1"/>
    </source>
</evidence>
<dbReference type="InterPro" id="IPR036869">
    <property type="entry name" value="J_dom_sf"/>
</dbReference>
<dbReference type="EMBL" id="LWDE02002491">
    <property type="protein sequence ID" value="KAE8237507.1"/>
    <property type="molecule type" value="Genomic_DNA"/>
</dbReference>
<comment type="caution">
    <text evidence="2">The sequence shown here is derived from an EMBL/GenBank/DDBJ whole genome shotgun (WGS) entry which is preliminary data.</text>
</comment>
<gene>
    <name evidence="2" type="ORF">A4X06_0g9207</name>
</gene>
<keyword evidence="3" id="KW-1185">Reference proteome</keyword>
<feature type="compositionally biased region" description="Polar residues" evidence="1">
    <location>
        <begin position="100"/>
        <end position="112"/>
    </location>
</feature>
<dbReference type="Proteomes" id="UP000077684">
    <property type="component" value="Unassembled WGS sequence"/>
</dbReference>